<gene>
    <name evidence="2" type="ORF">ACFO0C_27430</name>
</gene>
<proteinExistence type="predicted"/>
<evidence type="ECO:0000313" key="3">
    <source>
        <dbReference type="Proteomes" id="UP001595867"/>
    </source>
</evidence>
<dbReference type="Proteomes" id="UP001595867">
    <property type="component" value="Unassembled WGS sequence"/>
</dbReference>
<dbReference type="EMBL" id="JBHSBL010000019">
    <property type="protein sequence ID" value="MFC4068678.1"/>
    <property type="molecule type" value="Genomic_DNA"/>
</dbReference>
<evidence type="ECO:0000256" key="1">
    <source>
        <dbReference type="SAM" id="MobiDB-lite"/>
    </source>
</evidence>
<evidence type="ECO:0000313" key="2">
    <source>
        <dbReference type="EMBL" id="MFC4068678.1"/>
    </source>
</evidence>
<keyword evidence="3" id="KW-1185">Reference proteome</keyword>
<sequence>MAGSVRVPESRQDLLDWVDAGLPPIWTWCDYSIARGHSTGEMHEIRIVGEAVALTHHDAAARDGEIVRAEARGRHLACYAMAEALASDQPINGATAAAWRLGRDAAKRLKRMRSIWTAYRWIRAGRDLDAMDPAVLGHPLGAAASQFLAVPARPPVVVRPVWAIPDADGSLPSQVREALAALTPKAAVTTPRQLVALVEGGLPPARLRCDGVMHQIQVVGDQLRLRDHDDTDVPSACHGLAESIRGAEPLTRTGRKEAGYPRQHPGEFLSSTQTRRAEQVRTVWLAYRWLKAGHTLDEVGPLLVRGPGPEHGGEWLDAGVAAQQVAAWYGYQDLAGCLRWRRSPHVDPAASLALDEARSSGRWTMRACLALLGDVRRRPPYRYIDDSELKEALRRMRTEATGPAGTADGDLHDWLHRGWIRVTTPDDCLTYRAVLTASGLRRLVALWIRSSWFRQHDLSPPAHVDENFREVLRFAELVKLLRQADVHEVTVDSSGSITLTNKFDGPTDLADVDRLGLQRRGGPRQRFDRSQRNAVIEHTSAVAARHGMPLRIDLRRMTAEGSQTRGLAAGAHWCDTVPALLADAIAMVDPAMQPASADEFRHWVEAGLPTVEVRCGEETHQLNVVGERIVYTAHDSALREEDEFMAALSGEPIACYATGETLSGTEPLLDPDDTYRRGEGVLLAAYRTVWLAYRWPRSPRDRAAPRRRARTGAGRIMARRGCSGRPGRRLAAAARPGRLSALAVLAGGRCGAGRGTRQVRHRARRSGRMAAARRACGLPCRLARPHSRRLRNRGGGPGLGRCRHRR</sequence>
<feature type="region of interest" description="Disordered" evidence="1">
    <location>
        <begin position="787"/>
        <end position="806"/>
    </location>
</feature>
<reference evidence="3" key="1">
    <citation type="journal article" date="2019" name="Int. J. Syst. Evol. Microbiol.">
        <title>The Global Catalogue of Microorganisms (GCM) 10K type strain sequencing project: providing services to taxonomists for standard genome sequencing and annotation.</title>
        <authorList>
            <consortium name="The Broad Institute Genomics Platform"/>
            <consortium name="The Broad Institute Genome Sequencing Center for Infectious Disease"/>
            <person name="Wu L."/>
            <person name="Ma J."/>
        </authorList>
    </citation>
    <scope>NUCLEOTIDE SEQUENCE [LARGE SCALE GENOMIC DNA]</scope>
    <source>
        <strain evidence="3">TBRC 5832</strain>
    </source>
</reference>
<protein>
    <submittedName>
        <fullName evidence="2">Uncharacterized protein</fullName>
    </submittedName>
</protein>
<name>A0ABV8J0K9_9ACTN</name>
<dbReference type="RefSeq" id="WP_378069568.1">
    <property type="nucleotide sequence ID" value="NZ_JBHSBL010000019.1"/>
</dbReference>
<comment type="caution">
    <text evidence="2">The sequence shown here is derived from an EMBL/GenBank/DDBJ whole genome shotgun (WGS) entry which is preliminary data.</text>
</comment>
<accession>A0ABV8J0K9</accession>
<organism evidence="2 3">
    <name type="scientific">Actinoplanes subglobosus</name>
    <dbReference type="NCBI Taxonomy" id="1547892"/>
    <lineage>
        <taxon>Bacteria</taxon>
        <taxon>Bacillati</taxon>
        <taxon>Actinomycetota</taxon>
        <taxon>Actinomycetes</taxon>
        <taxon>Micromonosporales</taxon>
        <taxon>Micromonosporaceae</taxon>
        <taxon>Actinoplanes</taxon>
    </lineage>
</organism>